<dbReference type="AlphaFoldDB" id="A0AAV4IB99"/>
<reference evidence="1 2" key="1">
    <citation type="journal article" date="2021" name="Elife">
        <title>Chloroplast acquisition without the gene transfer in kleptoplastic sea slugs, Plakobranchus ocellatus.</title>
        <authorList>
            <person name="Maeda T."/>
            <person name="Takahashi S."/>
            <person name="Yoshida T."/>
            <person name="Shimamura S."/>
            <person name="Takaki Y."/>
            <person name="Nagai Y."/>
            <person name="Toyoda A."/>
            <person name="Suzuki Y."/>
            <person name="Arimoto A."/>
            <person name="Ishii H."/>
            <person name="Satoh N."/>
            <person name="Nishiyama T."/>
            <person name="Hasebe M."/>
            <person name="Maruyama T."/>
            <person name="Minagawa J."/>
            <person name="Obokata J."/>
            <person name="Shigenobu S."/>
        </authorList>
    </citation>
    <scope>NUCLEOTIDE SEQUENCE [LARGE SCALE GENOMIC DNA]</scope>
</reference>
<keyword evidence="2" id="KW-1185">Reference proteome</keyword>
<dbReference type="EMBL" id="BMAT01013146">
    <property type="protein sequence ID" value="GFS06416.1"/>
    <property type="molecule type" value="Genomic_DNA"/>
</dbReference>
<organism evidence="1 2">
    <name type="scientific">Elysia marginata</name>
    <dbReference type="NCBI Taxonomy" id="1093978"/>
    <lineage>
        <taxon>Eukaryota</taxon>
        <taxon>Metazoa</taxon>
        <taxon>Spiralia</taxon>
        <taxon>Lophotrochozoa</taxon>
        <taxon>Mollusca</taxon>
        <taxon>Gastropoda</taxon>
        <taxon>Heterobranchia</taxon>
        <taxon>Euthyneura</taxon>
        <taxon>Panpulmonata</taxon>
        <taxon>Sacoglossa</taxon>
        <taxon>Placobranchoidea</taxon>
        <taxon>Plakobranchidae</taxon>
        <taxon>Elysia</taxon>
    </lineage>
</organism>
<evidence type="ECO:0008006" key="3">
    <source>
        <dbReference type="Google" id="ProtNLM"/>
    </source>
</evidence>
<protein>
    <recommendedName>
        <fullName evidence="3">Endonuclease/exonuclease/phosphatase domain-containing protein</fullName>
    </recommendedName>
</protein>
<comment type="caution">
    <text evidence="1">The sequence shown here is derived from an EMBL/GenBank/DDBJ whole genome shotgun (WGS) entry which is preliminary data.</text>
</comment>
<proteinExistence type="predicted"/>
<accession>A0AAV4IB99</accession>
<dbReference type="Proteomes" id="UP000762676">
    <property type="component" value="Unassembled WGS sequence"/>
</dbReference>
<gene>
    <name evidence="1" type="ORF">ElyMa_006543700</name>
</gene>
<name>A0AAV4IB99_9GAST</name>
<sequence length="116" mass="12999">MERLEHDKTQKTSWSSTVPCYTSTRLDFVLPLDTGGRGKRVRSKLCNSPHFNPTGGNDRLMTLKLPLHSKKTATLISAYAPTMTNPNDIKEKFYQDLHSLTTAVPKAEKLIILGNL</sequence>
<evidence type="ECO:0000313" key="2">
    <source>
        <dbReference type="Proteomes" id="UP000762676"/>
    </source>
</evidence>
<evidence type="ECO:0000313" key="1">
    <source>
        <dbReference type="EMBL" id="GFS06416.1"/>
    </source>
</evidence>